<dbReference type="Proteomes" id="UP001206925">
    <property type="component" value="Unassembled WGS sequence"/>
</dbReference>
<comment type="caution">
    <text evidence="1">The sequence shown here is derived from an EMBL/GenBank/DDBJ whole genome shotgun (WGS) entry which is preliminary data.</text>
</comment>
<organism evidence="1 2">
    <name type="scientific">Ambrosia artemisiifolia</name>
    <name type="common">Common ragweed</name>
    <dbReference type="NCBI Taxonomy" id="4212"/>
    <lineage>
        <taxon>Eukaryota</taxon>
        <taxon>Viridiplantae</taxon>
        <taxon>Streptophyta</taxon>
        <taxon>Embryophyta</taxon>
        <taxon>Tracheophyta</taxon>
        <taxon>Spermatophyta</taxon>
        <taxon>Magnoliopsida</taxon>
        <taxon>eudicotyledons</taxon>
        <taxon>Gunneridae</taxon>
        <taxon>Pentapetalae</taxon>
        <taxon>asterids</taxon>
        <taxon>campanulids</taxon>
        <taxon>Asterales</taxon>
        <taxon>Asteraceae</taxon>
        <taxon>Asteroideae</taxon>
        <taxon>Heliantheae alliance</taxon>
        <taxon>Heliantheae</taxon>
        <taxon>Ambrosia</taxon>
    </lineage>
</organism>
<protein>
    <submittedName>
        <fullName evidence="1">Uncharacterized protein</fullName>
    </submittedName>
</protein>
<sequence length="155" mass="17528">MVAGGGGSTSQKYMPSLHLSALFCIWLRKSSTNNLSANVDKFFSEYYPSQYLSHYMVYHTTKIQKLIDMVEEEYKVERCWFNLDLAFLFLRTSCSRTFRIVAITVKGSNVCVKGGEHVTLTPDCPLFKDTAEISLECTPSRDNTPVHLNFPTGPP</sequence>
<keyword evidence="2" id="KW-1185">Reference proteome</keyword>
<dbReference type="EMBL" id="JAMZMK010011529">
    <property type="protein sequence ID" value="KAI7726823.1"/>
    <property type="molecule type" value="Genomic_DNA"/>
</dbReference>
<reference evidence="1" key="1">
    <citation type="submission" date="2022-06" db="EMBL/GenBank/DDBJ databases">
        <title>Uncovering the hologenomic basis of an extraordinary plant invasion.</title>
        <authorList>
            <person name="Bieker V.C."/>
            <person name="Martin M.D."/>
            <person name="Gilbert T."/>
            <person name="Hodgins K."/>
            <person name="Battlay P."/>
            <person name="Petersen B."/>
            <person name="Wilson J."/>
        </authorList>
    </citation>
    <scope>NUCLEOTIDE SEQUENCE</scope>
    <source>
        <strain evidence="1">AA19_3_7</strain>
        <tissue evidence="1">Leaf</tissue>
    </source>
</reference>
<gene>
    <name evidence="1" type="ORF">M8C21_019520</name>
</gene>
<evidence type="ECO:0000313" key="2">
    <source>
        <dbReference type="Proteomes" id="UP001206925"/>
    </source>
</evidence>
<evidence type="ECO:0000313" key="1">
    <source>
        <dbReference type="EMBL" id="KAI7726823.1"/>
    </source>
</evidence>
<dbReference type="AlphaFoldDB" id="A0AAD5G403"/>
<name>A0AAD5G403_AMBAR</name>
<accession>A0AAD5G403</accession>
<proteinExistence type="predicted"/>